<protein>
    <submittedName>
        <fullName evidence="1">DUF2283 domain-containing protein</fullName>
    </submittedName>
</protein>
<dbReference type="EMBL" id="MEUB01000005">
    <property type="protein sequence ID" value="OGC24947.1"/>
    <property type="molecule type" value="Genomic_DNA"/>
</dbReference>
<dbReference type="Pfam" id="PF10049">
    <property type="entry name" value="DUF2283"/>
    <property type="match status" value="1"/>
</dbReference>
<evidence type="ECO:0000313" key="2">
    <source>
        <dbReference type="Proteomes" id="UP000178417"/>
    </source>
</evidence>
<sequence length="71" mass="8211">MEKIKLYYDSKGNTLNVWFDDPKKEHICEETGDEVILVKDKNGRVIGFEKLNFLLHPSKTLKTLPVEVSMS</sequence>
<gene>
    <name evidence="1" type="ORF">A2310_03605</name>
</gene>
<comment type="caution">
    <text evidence="1">The sequence shown here is derived from an EMBL/GenBank/DDBJ whole genome shotgun (WGS) entry which is preliminary data.</text>
</comment>
<name>A0A1F4SX27_UNCSA</name>
<evidence type="ECO:0000313" key="1">
    <source>
        <dbReference type="EMBL" id="OGC24947.1"/>
    </source>
</evidence>
<organism evidence="1 2">
    <name type="scientific">candidate division WOR-1 bacterium RIFOXYB2_FULL_37_13</name>
    <dbReference type="NCBI Taxonomy" id="1802579"/>
    <lineage>
        <taxon>Bacteria</taxon>
        <taxon>Bacillati</taxon>
        <taxon>Saganbacteria</taxon>
    </lineage>
</organism>
<accession>A0A1F4SX27</accession>
<dbReference type="Proteomes" id="UP000178417">
    <property type="component" value="Unassembled WGS sequence"/>
</dbReference>
<proteinExistence type="predicted"/>
<dbReference type="AlphaFoldDB" id="A0A1F4SX27"/>
<reference evidence="1 2" key="1">
    <citation type="journal article" date="2016" name="Nat. Commun.">
        <title>Thousands of microbial genomes shed light on interconnected biogeochemical processes in an aquifer system.</title>
        <authorList>
            <person name="Anantharaman K."/>
            <person name="Brown C.T."/>
            <person name="Hug L.A."/>
            <person name="Sharon I."/>
            <person name="Castelle C.J."/>
            <person name="Probst A.J."/>
            <person name="Thomas B.C."/>
            <person name="Singh A."/>
            <person name="Wilkins M.J."/>
            <person name="Karaoz U."/>
            <person name="Brodie E.L."/>
            <person name="Williams K.H."/>
            <person name="Hubbard S.S."/>
            <person name="Banfield J.F."/>
        </authorList>
    </citation>
    <scope>NUCLEOTIDE SEQUENCE [LARGE SCALE GENOMIC DNA]</scope>
</reference>
<dbReference type="InterPro" id="IPR019270">
    <property type="entry name" value="DUF2283"/>
</dbReference>
<dbReference type="STRING" id="1802579.A2310_03605"/>